<dbReference type="SUPFAM" id="SSF47781">
    <property type="entry name" value="RuvA domain 2-like"/>
    <property type="match status" value="1"/>
</dbReference>
<dbReference type="PANTHER" id="PTHR21180">
    <property type="entry name" value="ENDONUCLEASE/EXONUCLEASE/PHOSPHATASE FAMILY DOMAIN-CONTAINING PROTEIN 1"/>
    <property type="match status" value="1"/>
</dbReference>
<keyword evidence="1" id="KW-1133">Transmembrane helix</keyword>
<dbReference type="GO" id="GO:0015627">
    <property type="term" value="C:type II protein secretion system complex"/>
    <property type="evidence" value="ECO:0007669"/>
    <property type="project" value="TreeGrafter"/>
</dbReference>
<accession>A0A9D1GBR2</accession>
<evidence type="ECO:0000259" key="2">
    <source>
        <dbReference type="SMART" id="SM00278"/>
    </source>
</evidence>
<reference evidence="3" key="1">
    <citation type="submission" date="2020-10" db="EMBL/GenBank/DDBJ databases">
        <authorList>
            <person name="Gilroy R."/>
        </authorList>
    </citation>
    <scope>NUCLEOTIDE SEQUENCE</scope>
    <source>
        <strain evidence="3">CHK195-26880</strain>
    </source>
</reference>
<dbReference type="EMBL" id="DVKQ01000092">
    <property type="protein sequence ID" value="HIT38192.1"/>
    <property type="molecule type" value="Genomic_DNA"/>
</dbReference>
<reference evidence="3" key="2">
    <citation type="journal article" date="2021" name="PeerJ">
        <title>Extensive microbial diversity within the chicken gut microbiome revealed by metagenomics and culture.</title>
        <authorList>
            <person name="Gilroy R."/>
            <person name="Ravi A."/>
            <person name="Getino M."/>
            <person name="Pursley I."/>
            <person name="Horton D.L."/>
            <person name="Alikhan N.F."/>
            <person name="Baker D."/>
            <person name="Gharbi K."/>
            <person name="Hall N."/>
            <person name="Watson M."/>
            <person name="Adriaenssens E.M."/>
            <person name="Foster-Nyarko E."/>
            <person name="Jarju S."/>
            <person name="Secka A."/>
            <person name="Antonio M."/>
            <person name="Oren A."/>
            <person name="Chaudhuri R.R."/>
            <person name="La Ragione R."/>
            <person name="Hildebrand F."/>
            <person name="Pallen M.J."/>
        </authorList>
    </citation>
    <scope>NUCLEOTIDE SEQUENCE</scope>
    <source>
        <strain evidence="3">CHK195-26880</strain>
    </source>
</reference>
<evidence type="ECO:0000313" key="3">
    <source>
        <dbReference type="EMBL" id="HIT38192.1"/>
    </source>
</evidence>
<keyword evidence="1" id="KW-0812">Transmembrane</keyword>
<dbReference type="GO" id="GO:0006281">
    <property type="term" value="P:DNA repair"/>
    <property type="evidence" value="ECO:0007669"/>
    <property type="project" value="InterPro"/>
</dbReference>
<keyword evidence="1" id="KW-0472">Membrane</keyword>
<feature type="domain" description="Helix-hairpin-helix DNA-binding motif class 1" evidence="2">
    <location>
        <begin position="181"/>
        <end position="200"/>
    </location>
</feature>
<keyword evidence="3" id="KW-0238">DNA-binding</keyword>
<proteinExistence type="predicted"/>
<dbReference type="InterPro" id="IPR019554">
    <property type="entry name" value="Soluble_ligand-bd"/>
</dbReference>
<dbReference type="InterPro" id="IPR051675">
    <property type="entry name" value="Endo/Exo/Phosphatase_dom_1"/>
</dbReference>
<feature type="domain" description="Helix-hairpin-helix DNA-binding motif class 1" evidence="2">
    <location>
        <begin position="211"/>
        <end position="230"/>
    </location>
</feature>
<dbReference type="Pfam" id="PF12836">
    <property type="entry name" value="HHH_3"/>
    <property type="match status" value="1"/>
</dbReference>
<feature type="transmembrane region" description="Helical" evidence="1">
    <location>
        <begin position="12"/>
        <end position="30"/>
    </location>
</feature>
<dbReference type="Proteomes" id="UP000886833">
    <property type="component" value="Unassembled WGS sequence"/>
</dbReference>
<dbReference type="InterPro" id="IPR003583">
    <property type="entry name" value="Hlx-hairpin-Hlx_DNA-bd_motif"/>
</dbReference>
<organism evidence="3 4">
    <name type="scientific">Candidatus Onthousia faecipullorum</name>
    <dbReference type="NCBI Taxonomy" id="2840887"/>
    <lineage>
        <taxon>Bacteria</taxon>
        <taxon>Bacillati</taxon>
        <taxon>Bacillota</taxon>
        <taxon>Bacilli</taxon>
        <taxon>Candidatus Onthousia</taxon>
    </lineage>
</organism>
<dbReference type="Gene3D" id="3.10.560.10">
    <property type="entry name" value="Outer membrane lipoprotein wza domain like"/>
    <property type="match status" value="1"/>
</dbReference>
<dbReference type="InterPro" id="IPR004509">
    <property type="entry name" value="Competence_ComEA_HhH"/>
</dbReference>
<name>A0A9D1GBR2_9FIRM</name>
<dbReference type="AlphaFoldDB" id="A0A9D1GBR2"/>
<evidence type="ECO:0000256" key="1">
    <source>
        <dbReference type="SAM" id="Phobius"/>
    </source>
</evidence>
<dbReference type="SMART" id="SM00278">
    <property type="entry name" value="HhH1"/>
    <property type="match status" value="2"/>
</dbReference>
<dbReference type="Pfam" id="PF10531">
    <property type="entry name" value="SLBB"/>
    <property type="match status" value="1"/>
</dbReference>
<dbReference type="Gene3D" id="1.10.150.280">
    <property type="entry name" value="AF1531-like domain"/>
    <property type="match status" value="1"/>
</dbReference>
<protein>
    <submittedName>
        <fullName evidence="3">ComEA family DNA-binding protein</fullName>
    </submittedName>
</protein>
<dbReference type="GO" id="GO:0015628">
    <property type="term" value="P:protein secretion by the type II secretion system"/>
    <property type="evidence" value="ECO:0007669"/>
    <property type="project" value="TreeGrafter"/>
</dbReference>
<sequence>MTFTYRHRKQIILCTLGLVLLLVIGIFLIYKNYTASDKEDKNIVLNTKKDITKNEEEKEVSEVYYQVDIKGEVNTPGIYSVKEGSRVIDVIRLAGDLTEVADTSVLNLSKKVKDEMVIIVYSYDEVANFKETKEQEEIEQEACINQNDIINDACIKDSTSDTSSSSVVISGKISLNTATLDELMTLPGIGESKAEAILKYREEVGAFQSIEELKEVNGIGEAIFDQIKESITT</sequence>
<dbReference type="InterPro" id="IPR010994">
    <property type="entry name" value="RuvA_2-like"/>
</dbReference>
<dbReference type="NCBIfam" id="TIGR00426">
    <property type="entry name" value="competence protein ComEA helix-hairpin-helix repeat region"/>
    <property type="match status" value="1"/>
</dbReference>
<comment type="caution">
    <text evidence="3">The sequence shown here is derived from an EMBL/GenBank/DDBJ whole genome shotgun (WGS) entry which is preliminary data.</text>
</comment>
<dbReference type="PANTHER" id="PTHR21180:SF32">
    <property type="entry name" value="ENDONUCLEASE_EXONUCLEASE_PHOSPHATASE FAMILY DOMAIN-CONTAINING PROTEIN 1"/>
    <property type="match status" value="1"/>
</dbReference>
<gene>
    <name evidence="3" type="ORF">IAB59_06945</name>
</gene>
<evidence type="ECO:0000313" key="4">
    <source>
        <dbReference type="Proteomes" id="UP000886833"/>
    </source>
</evidence>
<dbReference type="GO" id="GO:0003677">
    <property type="term" value="F:DNA binding"/>
    <property type="evidence" value="ECO:0007669"/>
    <property type="project" value="UniProtKB-KW"/>
</dbReference>